<keyword evidence="5" id="KW-1185">Reference proteome</keyword>
<name>A0A2U8WMS7_9HYPH</name>
<dbReference type="InterPro" id="IPR009742">
    <property type="entry name" value="Curlin_rpt"/>
</dbReference>
<evidence type="ECO:0000313" key="5">
    <source>
        <dbReference type="Proteomes" id="UP000245444"/>
    </source>
</evidence>
<protein>
    <recommendedName>
        <fullName evidence="6">Curlin</fullName>
    </recommendedName>
</protein>
<evidence type="ECO:0000256" key="2">
    <source>
        <dbReference type="ARBA" id="ARBA00022729"/>
    </source>
</evidence>
<proteinExistence type="inferred from homology"/>
<dbReference type="Pfam" id="PF07012">
    <property type="entry name" value="Curlin_rpt"/>
    <property type="match status" value="1"/>
</dbReference>
<dbReference type="AlphaFoldDB" id="A0A2U8WMS7"/>
<evidence type="ECO:0000313" key="4">
    <source>
        <dbReference type="EMBL" id="AWN47397.1"/>
    </source>
</evidence>
<evidence type="ECO:0000256" key="3">
    <source>
        <dbReference type="SAM" id="SignalP"/>
    </source>
</evidence>
<dbReference type="GO" id="GO:0007155">
    <property type="term" value="P:cell adhesion"/>
    <property type="evidence" value="ECO:0007669"/>
    <property type="project" value="InterPro"/>
</dbReference>
<evidence type="ECO:0000256" key="1">
    <source>
        <dbReference type="ARBA" id="ARBA00009766"/>
    </source>
</evidence>
<dbReference type="GO" id="GO:0009289">
    <property type="term" value="C:pilus"/>
    <property type="evidence" value="ECO:0007669"/>
    <property type="project" value="InterPro"/>
</dbReference>
<dbReference type="KEGG" id="mtea:DK419_14620"/>
<reference evidence="4 5" key="1">
    <citation type="submission" date="2018-05" db="EMBL/GenBank/DDBJ databases">
        <title>Complete Genome Sequence of Methylobacterium sp. 17Sr1-28.</title>
        <authorList>
            <person name="Srinivasan S."/>
        </authorList>
    </citation>
    <scope>NUCLEOTIDE SEQUENCE [LARGE SCALE GENOMIC DNA]</scope>
    <source>
        <strain evidence="4 5">17Sr1-28</strain>
    </source>
</reference>
<accession>A0A2U8WMS7</accession>
<feature type="chain" id="PRO_5015863271" description="Curlin" evidence="3">
    <location>
        <begin position="26"/>
        <end position="190"/>
    </location>
</feature>
<comment type="similarity">
    <text evidence="1">Belongs to the CsgA/CsgB family.</text>
</comment>
<dbReference type="PROSITE" id="PS51257">
    <property type="entry name" value="PROKAR_LIPOPROTEIN"/>
    <property type="match status" value="1"/>
</dbReference>
<gene>
    <name evidence="4" type="ORF">DK419_14620</name>
</gene>
<feature type="signal peptide" evidence="3">
    <location>
        <begin position="1"/>
        <end position="25"/>
    </location>
</feature>
<keyword evidence="2 3" id="KW-0732">Signal</keyword>
<evidence type="ECO:0008006" key="6">
    <source>
        <dbReference type="Google" id="ProtNLM"/>
    </source>
</evidence>
<dbReference type="Proteomes" id="UP000245444">
    <property type="component" value="Chromosome"/>
</dbReference>
<dbReference type="EMBL" id="CP029553">
    <property type="protein sequence ID" value="AWN47397.1"/>
    <property type="molecule type" value="Genomic_DNA"/>
</dbReference>
<organism evidence="4 5">
    <name type="scientific">Methylobacterium terrae</name>
    <dbReference type="NCBI Taxonomy" id="2202827"/>
    <lineage>
        <taxon>Bacteria</taxon>
        <taxon>Pseudomonadati</taxon>
        <taxon>Pseudomonadota</taxon>
        <taxon>Alphaproteobacteria</taxon>
        <taxon>Hyphomicrobiales</taxon>
        <taxon>Methylobacteriaceae</taxon>
        <taxon>Methylobacterium</taxon>
    </lineage>
</organism>
<sequence length="190" mass="18526">MVRTGSLGAVLLAVAALGFSCPSRAQEVWIAQVAPGAVRTGMGSDRGALGSGGQGPRLLAGGITGLPGGEPAAAAGLGRSGTSDLLLAPPAGDVGRPGLPQAGTRNAIGLVQDGFRNEAALIQGGFGNHLTVAQSGDGLAVSVHQAGSGNTVTLQQSGILGMIQAVQLGQGNQLGAIQGGTGHRLTVVQR</sequence>